<feature type="compositionally biased region" description="Low complexity" evidence="8">
    <location>
        <begin position="276"/>
        <end position="308"/>
    </location>
</feature>
<dbReference type="GO" id="GO:0015031">
    <property type="term" value="P:protein transport"/>
    <property type="evidence" value="ECO:0007669"/>
    <property type="project" value="UniProtKB-KW"/>
</dbReference>
<evidence type="ECO:0008006" key="11">
    <source>
        <dbReference type="Google" id="ProtNLM"/>
    </source>
</evidence>
<sequence>MQRLTAPDQQQGLQQQQQQQQQQPQYAALATTDNKPLSHYTKWDEISPAGQNYLLQLEGLTEEYKAQCRQLDECERLKDPKHAKKGMEEDARQLSQTLQGVSNHVQGDMEEAANLSVRVKGQLADAVSGYRAFQRSLKWRQAAAKASQGQVMSQSDRDQLSGPITLPSQFLQHAVPSFQETVSEYRELVVELENNLPLEDGAKAGGGSDPLYSLQQVINDLHGSFVHVAAQIDTLNENVADAKEAFLAQRRQAGEYSDPFAEAERRNQAKRDAARARTATIPPARPGQAQPQHAQQAQQPSGTPLLALPAPAAAPAASAAAPATGTGLFGSSFTATPASAPATSPFSAAAAAPAGGLFGAPAAAPAASRTGLFGAATTPAATPGLFGAAAPAGGGLFGAATPAAAPGTGLFGAPAAGTPGASLFGAPAATTNAISRQASMRKGKSKK</sequence>
<dbReference type="Proteomes" id="UP001489004">
    <property type="component" value="Unassembled WGS sequence"/>
</dbReference>
<comment type="subcellular location">
    <subcellularLocation>
        <location evidence="1">Nucleus</location>
        <location evidence="1">Nuclear pore complex</location>
    </subcellularLocation>
</comment>
<evidence type="ECO:0000256" key="6">
    <source>
        <dbReference type="ARBA" id="ARBA00023132"/>
    </source>
</evidence>
<dbReference type="PANTHER" id="PTHR13437:SF2">
    <property type="entry name" value="NUCLEOPORIN P58_P45"/>
    <property type="match status" value="1"/>
</dbReference>
<accession>A0AAW1QRZ9</accession>
<evidence type="ECO:0000256" key="1">
    <source>
        <dbReference type="ARBA" id="ARBA00004567"/>
    </source>
</evidence>
<keyword evidence="2" id="KW-0813">Transport</keyword>
<dbReference type="Gene3D" id="6.10.140.1350">
    <property type="match status" value="1"/>
</dbReference>
<keyword evidence="3" id="KW-0509">mRNA transport</keyword>
<gene>
    <name evidence="9" type="ORF">WJX72_008640</name>
</gene>
<dbReference type="PANTHER" id="PTHR13437">
    <property type="entry name" value="NUCLEOPORIN P58/P45 NUCLEOPORIN-LIKE PROTEIN 1"/>
    <property type="match status" value="1"/>
</dbReference>
<evidence type="ECO:0000313" key="10">
    <source>
        <dbReference type="Proteomes" id="UP001489004"/>
    </source>
</evidence>
<evidence type="ECO:0000256" key="8">
    <source>
        <dbReference type="SAM" id="MobiDB-lite"/>
    </source>
</evidence>
<keyword evidence="4" id="KW-0653">Protein transport</keyword>
<feature type="compositionally biased region" description="Low complexity" evidence="8">
    <location>
        <begin position="9"/>
        <end position="25"/>
    </location>
</feature>
<dbReference type="GO" id="GO:0005643">
    <property type="term" value="C:nuclear pore"/>
    <property type="evidence" value="ECO:0007669"/>
    <property type="project" value="UniProtKB-SubCell"/>
</dbReference>
<reference evidence="9 10" key="1">
    <citation type="journal article" date="2024" name="Nat. Commun.">
        <title>Phylogenomics reveals the evolutionary origins of lichenization in chlorophyte algae.</title>
        <authorList>
            <person name="Puginier C."/>
            <person name="Libourel C."/>
            <person name="Otte J."/>
            <person name="Skaloud P."/>
            <person name="Haon M."/>
            <person name="Grisel S."/>
            <person name="Petersen M."/>
            <person name="Berrin J.G."/>
            <person name="Delaux P.M."/>
            <person name="Dal Grande F."/>
            <person name="Keller J."/>
        </authorList>
    </citation>
    <scope>NUCLEOTIDE SEQUENCE [LARGE SCALE GENOMIC DNA]</scope>
    <source>
        <strain evidence="9 10">SAG 2043</strain>
    </source>
</reference>
<organism evidence="9 10">
    <name type="scientific">[Myrmecia] bisecta</name>
    <dbReference type="NCBI Taxonomy" id="41462"/>
    <lineage>
        <taxon>Eukaryota</taxon>
        <taxon>Viridiplantae</taxon>
        <taxon>Chlorophyta</taxon>
        <taxon>core chlorophytes</taxon>
        <taxon>Trebouxiophyceae</taxon>
        <taxon>Trebouxiales</taxon>
        <taxon>Trebouxiaceae</taxon>
        <taxon>Myrmecia</taxon>
    </lineage>
</organism>
<dbReference type="EMBL" id="JALJOR010000002">
    <property type="protein sequence ID" value="KAK9824224.1"/>
    <property type="molecule type" value="Genomic_DNA"/>
</dbReference>
<dbReference type="Pfam" id="PF13634">
    <property type="entry name" value="Nucleoporin_FG"/>
    <property type="match status" value="1"/>
</dbReference>
<dbReference type="InterPro" id="IPR024882">
    <property type="entry name" value="NUP58/p45/49"/>
</dbReference>
<keyword evidence="6" id="KW-0906">Nuclear pore complex</keyword>
<dbReference type="GO" id="GO:0008139">
    <property type="term" value="F:nuclear localization sequence binding"/>
    <property type="evidence" value="ECO:0007669"/>
    <property type="project" value="InterPro"/>
</dbReference>
<proteinExistence type="predicted"/>
<evidence type="ECO:0000256" key="5">
    <source>
        <dbReference type="ARBA" id="ARBA00023010"/>
    </source>
</evidence>
<dbReference type="InterPro" id="IPR025574">
    <property type="entry name" value="Nucleoporin_FG_rpt"/>
</dbReference>
<dbReference type="GO" id="GO:0017056">
    <property type="term" value="F:structural constituent of nuclear pore"/>
    <property type="evidence" value="ECO:0007669"/>
    <property type="project" value="InterPro"/>
</dbReference>
<feature type="region of interest" description="Disordered" evidence="8">
    <location>
        <begin position="1"/>
        <end position="33"/>
    </location>
</feature>
<evidence type="ECO:0000256" key="3">
    <source>
        <dbReference type="ARBA" id="ARBA00022816"/>
    </source>
</evidence>
<feature type="region of interest" description="Disordered" evidence="8">
    <location>
        <begin position="257"/>
        <end position="308"/>
    </location>
</feature>
<evidence type="ECO:0000256" key="4">
    <source>
        <dbReference type="ARBA" id="ARBA00022927"/>
    </source>
</evidence>
<keyword evidence="10" id="KW-1185">Reference proteome</keyword>
<evidence type="ECO:0000313" key="9">
    <source>
        <dbReference type="EMBL" id="KAK9824224.1"/>
    </source>
</evidence>
<name>A0AAW1QRZ9_9CHLO</name>
<evidence type="ECO:0000256" key="2">
    <source>
        <dbReference type="ARBA" id="ARBA00022448"/>
    </source>
</evidence>
<protein>
    <recommendedName>
        <fullName evidence="11">Nucleoporin p58/p45</fullName>
    </recommendedName>
</protein>
<keyword evidence="7" id="KW-0539">Nucleus</keyword>
<comment type="caution">
    <text evidence="9">The sequence shown here is derived from an EMBL/GenBank/DDBJ whole genome shotgun (WGS) entry which is preliminary data.</text>
</comment>
<dbReference type="GO" id="GO:0051028">
    <property type="term" value="P:mRNA transport"/>
    <property type="evidence" value="ECO:0007669"/>
    <property type="project" value="UniProtKB-KW"/>
</dbReference>
<evidence type="ECO:0000256" key="7">
    <source>
        <dbReference type="ARBA" id="ARBA00023242"/>
    </source>
</evidence>
<dbReference type="AlphaFoldDB" id="A0AAW1QRZ9"/>
<feature type="compositionally biased region" description="Basic and acidic residues" evidence="8">
    <location>
        <begin position="262"/>
        <end position="275"/>
    </location>
</feature>
<keyword evidence="5" id="KW-0811">Translocation</keyword>